<dbReference type="HAMAP" id="MF_00048">
    <property type="entry name" value="UPF0102"/>
    <property type="match status" value="1"/>
</dbReference>
<dbReference type="PANTHER" id="PTHR34039:SF1">
    <property type="entry name" value="UPF0102 PROTEIN YRAN"/>
    <property type="match status" value="1"/>
</dbReference>
<name>A0A2W4J5R2_9PSEU</name>
<comment type="caution">
    <text evidence="3">The sequence shown here is derived from an EMBL/GenBank/DDBJ whole genome shotgun (WGS) entry which is preliminary data.</text>
</comment>
<dbReference type="Gene3D" id="3.40.1350.10">
    <property type="match status" value="1"/>
</dbReference>
<dbReference type="PANTHER" id="PTHR34039">
    <property type="entry name" value="UPF0102 PROTEIN YRAN"/>
    <property type="match status" value="1"/>
</dbReference>
<evidence type="ECO:0000256" key="1">
    <source>
        <dbReference type="ARBA" id="ARBA00006738"/>
    </source>
</evidence>
<comment type="similarity">
    <text evidence="1 2">Belongs to the UPF0102 family.</text>
</comment>
<reference evidence="3" key="1">
    <citation type="submission" date="2018-05" db="EMBL/GenBank/DDBJ databases">
        <authorList>
            <person name="Lanie J.A."/>
            <person name="Ng W.-L."/>
            <person name="Kazmierczak K.M."/>
            <person name="Andrzejewski T.M."/>
            <person name="Davidsen T.M."/>
            <person name="Wayne K.J."/>
            <person name="Tettelin H."/>
            <person name="Glass J.I."/>
            <person name="Rusch D."/>
            <person name="Podicherti R."/>
            <person name="Tsui H.-C.T."/>
            <person name="Winkler M.E."/>
        </authorList>
    </citation>
    <scope>NUCLEOTIDE SEQUENCE</scope>
    <source>
        <strain evidence="3">ZC4RG45</strain>
    </source>
</reference>
<dbReference type="CDD" id="cd20736">
    <property type="entry name" value="PoNe_Nuclease"/>
    <property type="match status" value="1"/>
</dbReference>
<sequence length="119" mass="12975">MTHERLAVGAYGERVAVAHLVEQGMVVLDRNWRCPAGEIDIIARDGSTVVFVEVKTRRGEEFGAPEEAVGAGKVRRLRRVAAQWLATSGVRPAEVRFDVVSVLALPKGASRIEHLKGAF</sequence>
<accession>A0A2W4J5R2</accession>
<dbReference type="SUPFAM" id="SSF52980">
    <property type="entry name" value="Restriction endonuclease-like"/>
    <property type="match status" value="1"/>
</dbReference>
<dbReference type="GO" id="GO:0003676">
    <property type="term" value="F:nucleic acid binding"/>
    <property type="evidence" value="ECO:0007669"/>
    <property type="project" value="InterPro"/>
</dbReference>
<evidence type="ECO:0000313" key="3">
    <source>
        <dbReference type="EMBL" id="PZM94512.1"/>
    </source>
</evidence>
<dbReference type="InterPro" id="IPR011335">
    <property type="entry name" value="Restrct_endonuc-II-like"/>
</dbReference>
<proteinExistence type="inferred from homology"/>
<dbReference type="AlphaFoldDB" id="A0A2W4J5R2"/>
<protein>
    <recommendedName>
        <fullName evidence="2">UPF0102 protein DIU77_14065</fullName>
    </recommendedName>
</protein>
<dbReference type="Pfam" id="PF02021">
    <property type="entry name" value="UPF0102"/>
    <property type="match status" value="1"/>
</dbReference>
<dbReference type="NCBIfam" id="NF009150">
    <property type="entry name" value="PRK12497.1-3"/>
    <property type="match status" value="1"/>
</dbReference>
<dbReference type="InterPro" id="IPR003509">
    <property type="entry name" value="UPF0102_YraN-like"/>
</dbReference>
<dbReference type="NCBIfam" id="NF009154">
    <property type="entry name" value="PRK12497.3-3"/>
    <property type="match status" value="1"/>
</dbReference>
<evidence type="ECO:0000256" key="2">
    <source>
        <dbReference type="HAMAP-Rule" id="MF_00048"/>
    </source>
</evidence>
<gene>
    <name evidence="3" type="ORF">DIU77_14065</name>
</gene>
<dbReference type="EMBL" id="QGUI01000580">
    <property type="protein sequence ID" value="PZM94512.1"/>
    <property type="molecule type" value="Genomic_DNA"/>
</dbReference>
<dbReference type="InterPro" id="IPR011856">
    <property type="entry name" value="tRNA_endonuc-like_dom_sf"/>
</dbReference>
<organism evidence="3">
    <name type="scientific">Thermocrispum agreste</name>
    <dbReference type="NCBI Taxonomy" id="37925"/>
    <lineage>
        <taxon>Bacteria</taxon>
        <taxon>Bacillati</taxon>
        <taxon>Actinomycetota</taxon>
        <taxon>Actinomycetes</taxon>
        <taxon>Pseudonocardiales</taxon>
        <taxon>Pseudonocardiaceae</taxon>
        <taxon>Thermocrispum</taxon>
    </lineage>
</organism>
<dbReference type="NCBIfam" id="TIGR00252">
    <property type="entry name" value="YraN family protein"/>
    <property type="match status" value="1"/>
</dbReference>